<dbReference type="RefSeq" id="WP_183652818.1">
    <property type="nucleotide sequence ID" value="NZ_JACIBV010000001.1"/>
</dbReference>
<evidence type="ECO:0000313" key="2">
    <source>
        <dbReference type="EMBL" id="MBB3729478.1"/>
    </source>
</evidence>
<proteinExistence type="predicted"/>
<dbReference type="GeneID" id="95391662"/>
<protein>
    <submittedName>
        <fullName evidence="2">Uncharacterized protein</fullName>
    </submittedName>
</protein>
<organism evidence="2 3">
    <name type="scientific">Nonomuraea dietziae</name>
    <dbReference type="NCBI Taxonomy" id="65515"/>
    <lineage>
        <taxon>Bacteria</taxon>
        <taxon>Bacillati</taxon>
        <taxon>Actinomycetota</taxon>
        <taxon>Actinomycetes</taxon>
        <taxon>Streptosporangiales</taxon>
        <taxon>Streptosporangiaceae</taxon>
        <taxon>Nonomuraea</taxon>
    </lineage>
</organism>
<keyword evidence="1" id="KW-0812">Transmembrane</keyword>
<name>A0A7W5VCB2_9ACTN</name>
<keyword evidence="1" id="KW-0472">Membrane</keyword>
<keyword evidence="3" id="KW-1185">Reference proteome</keyword>
<sequence>MISKPPGWPLITAFSLAALVCLWWASGPSLYVELFLWAFIAGGLLYLLWIMRAIPALIADVNAVSAHLLRWLMPWIIAGSTVAAITADVPFLVRFTLSHSALTDHAQTVARSGTYSHECRLVGLYPVCWSEATPGGGARFSVDDWLVRTSAGFVWSPAGQMPEDDVERLDPIVGPWHAWSGWDEW</sequence>
<feature type="transmembrane region" description="Helical" evidence="1">
    <location>
        <begin position="7"/>
        <end position="25"/>
    </location>
</feature>
<keyword evidence="1" id="KW-1133">Transmembrane helix</keyword>
<gene>
    <name evidence="2" type="ORF">FHR33_005338</name>
</gene>
<feature type="transmembrane region" description="Helical" evidence="1">
    <location>
        <begin position="31"/>
        <end position="51"/>
    </location>
</feature>
<feature type="transmembrane region" description="Helical" evidence="1">
    <location>
        <begin position="72"/>
        <end position="93"/>
    </location>
</feature>
<dbReference type="EMBL" id="JACIBV010000001">
    <property type="protein sequence ID" value="MBB3729478.1"/>
    <property type="molecule type" value="Genomic_DNA"/>
</dbReference>
<evidence type="ECO:0000313" key="3">
    <source>
        <dbReference type="Proteomes" id="UP000579945"/>
    </source>
</evidence>
<evidence type="ECO:0000256" key="1">
    <source>
        <dbReference type="SAM" id="Phobius"/>
    </source>
</evidence>
<reference evidence="2 3" key="1">
    <citation type="submission" date="2020-08" db="EMBL/GenBank/DDBJ databases">
        <title>Sequencing the genomes of 1000 actinobacteria strains.</title>
        <authorList>
            <person name="Klenk H.-P."/>
        </authorList>
    </citation>
    <scope>NUCLEOTIDE SEQUENCE [LARGE SCALE GENOMIC DNA]</scope>
    <source>
        <strain evidence="2 3">DSM 44320</strain>
    </source>
</reference>
<dbReference type="AlphaFoldDB" id="A0A7W5VCB2"/>
<accession>A0A7W5VCB2</accession>
<dbReference type="Proteomes" id="UP000579945">
    <property type="component" value="Unassembled WGS sequence"/>
</dbReference>
<comment type="caution">
    <text evidence="2">The sequence shown here is derived from an EMBL/GenBank/DDBJ whole genome shotgun (WGS) entry which is preliminary data.</text>
</comment>